<protein>
    <submittedName>
        <fullName evidence="3">Stage III sporulation protein AF</fullName>
    </submittedName>
</protein>
<sequence length="253" mass="27335">MGLMDGLSGWLRQVIAVILLAALIDLLLPNRTMQRYVRLVAGLFILMTVATPIMNWIKGDIGDRLAEGLQSVGKTPGRSADELALIEAEGEKLRDGHRLQAERLAAARLEAEIKNEVERSEQRSVRKVVVGLERDMDGALTVAGVTVELEPASAAGKPEERRSGPESLAVEAVADVDIRIEDVGWESKQAGDAPSEAEAEQAFSSKEGSEKLELDRETRSRISALIASRFGLSVGAVDVRLPDGSVSGEERKK</sequence>
<keyword evidence="2" id="KW-0812">Transmembrane</keyword>
<proteinExistence type="predicted"/>
<evidence type="ECO:0000313" key="3">
    <source>
        <dbReference type="EMBL" id="MFC4302650.1"/>
    </source>
</evidence>
<dbReference type="InterPro" id="IPR014245">
    <property type="entry name" value="Spore_III_AF"/>
</dbReference>
<keyword evidence="2" id="KW-1133">Transmembrane helix</keyword>
<keyword evidence="4" id="KW-1185">Reference proteome</keyword>
<dbReference type="RefSeq" id="WP_204604421.1">
    <property type="nucleotide sequence ID" value="NZ_JBHSED010000004.1"/>
</dbReference>
<dbReference type="EMBL" id="JBHSED010000004">
    <property type="protein sequence ID" value="MFC4302650.1"/>
    <property type="molecule type" value="Genomic_DNA"/>
</dbReference>
<evidence type="ECO:0000313" key="4">
    <source>
        <dbReference type="Proteomes" id="UP001595755"/>
    </source>
</evidence>
<gene>
    <name evidence="3" type="ORF">ACFO1S_04245</name>
</gene>
<dbReference type="Proteomes" id="UP001595755">
    <property type="component" value="Unassembled WGS sequence"/>
</dbReference>
<feature type="transmembrane region" description="Helical" evidence="2">
    <location>
        <begin position="12"/>
        <end position="29"/>
    </location>
</feature>
<keyword evidence="2" id="KW-0472">Membrane</keyword>
<comment type="caution">
    <text evidence="3">The sequence shown here is derived from an EMBL/GenBank/DDBJ whole genome shotgun (WGS) entry which is preliminary data.</text>
</comment>
<dbReference type="Pfam" id="PF09581">
    <property type="entry name" value="Spore_III_AF"/>
    <property type="match status" value="1"/>
</dbReference>
<name>A0ABV8S5N6_9BACL</name>
<feature type="transmembrane region" description="Helical" evidence="2">
    <location>
        <begin position="36"/>
        <end position="57"/>
    </location>
</feature>
<reference evidence="4" key="1">
    <citation type="journal article" date="2019" name="Int. J. Syst. Evol. Microbiol.">
        <title>The Global Catalogue of Microorganisms (GCM) 10K type strain sequencing project: providing services to taxonomists for standard genome sequencing and annotation.</title>
        <authorList>
            <consortium name="The Broad Institute Genomics Platform"/>
            <consortium name="The Broad Institute Genome Sequencing Center for Infectious Disease"/>
            <person name="Wu L."/>
            <person name="Ma J."/>
        </authorList>
    </citation>
    <scope>NUCLEOTIDE SEQUENCE [LARGE SCALE GENOMIC DNA]</scope>
    <source>
        <strain evidence="4">CGMCC 4.1641</strain>
    </source>
</reference>
<feature type="region of interest" description="Disordered" evidence="1">
    <location>
        <begin position="186"/>
        <end position="215"/>
    </location>
</feature>
<accession>A0ABV8S5N6</accession>
<organism evidence="3 4">
    <name type="scientific">Cohnella boryungensis</name>
    <dbReference type="NCBI Taxonomy" id="768479"/>
    <lineage>
        <taxon>Bacteria</taxon>
        <taxon>Bacillati</taxon>
        <taxon>Bacillota</taxon>
        <taxon>Bacilli</taxon>
        <taxon>Bacillales</taxon>
        <taxon>Paenibacillaceae</taxon>
        <taxon>Cohnella</taxon>
    </lineage>
</organism>
<evidence type="ECO:0000256" key="1">
    <source>
        <dbReference type="SAM" id="MobiDB-lite"/>
    </source>
</evidence>
<evidence type="ECO:0000256" key="2">
    <source>
        <dbReference type="SAM" id="Phobius"/>
    </source>
</evidence>